<name>A0A4P9TFT4_9EURY</name>
<evidence type="ECO:0000313" key="3">
    <source>
        <dbReference type="Proteomes" id="UP000307562"/>
    </source>
</evidence>
<accession>A0A4P9TFT4</accession>
<evidence type="ECO:0000256" key="1">
    <source>
        <dbReference type="SAM" id="MobiDB-lite"/>
    </source>
</evidence>
<evidence type="ECO:0000313" key="2">
    <source>
        <dbReference type="EMBL" id="QCW03579.1"/>
    </source>
</evidence>
<dbReference type="RefSeq" id="WP_138653773.1">
    <property type="nucleotide sequence ID" value="NZ_CP040637.1"/>
</dbReference>
<proteinExistence type="predicted"/>
<dbReference type="Proteomes" id="UP000307562">
    <property type="component" value="Chromosome"/>
</dbReference>
<dbReference type="KEGG" id="npl:FGF80_10145"/>
<feature type="region of interest" description="Disordered" evidence="1">
    <location>
        <begin position="69"/>
        <end position="90"/>
    </location>
</feature>
<dbReference type="EMBL" id="CP040637">
    <property type="protein sequence ID" value="QCW03579.1"/>
    <property type="molecule type" value="Genomic_DNA"/>
</dbReference>
<feature type="region of interest" description="Disordered" evidence="1">
    <location>
        <begin position="1"/>
        <end position="39"/>
    </location>
</feature>
<sequence length="90" mass="10162">MSSTQSTDGGRTIDWPRGHERTDPSERDSYPGDLSPTRKESFESIVDELEAWQLAADRLVDHDLVPQTETRISYHSTDGPTSKSQIKTEQ</sequence>
<keyword evidence="3" id="KW-1185">Reference proteome</keyword>
<organism evidence="2 3">
    <name type="scientific">Natrinema pallidum</name>
    <dbReference type="NCBI Taxonomy" id="69527"/>
    <lineage>
        <taxon>Archaea</taxon>
        <taxon>Methanobacteriati</taxon>
        <taxon>Methanobacteriota</taxon>
        <taxon>Stenosarchaea group</taxon>
        <taxon>Halobacteria</taxon>
        <taxon>Halobacteriales</taxon>
        <taxon>Natrialbaceae</taxon>
        <taxon>Natrinema</taxon>
    </lineage>
</organism>
<dbReference type="AlphaFoldDB" id="A0A4P9TFT4"/>
<protein>
    <submittedName>
        <fullName evidence="2">Uncharacterized protein</fullName>
    </submittedName>
</protein>
<feature type="compositionally biased region" description="Basic and acidic residues" evidence="1">
    <location>
        <begin position="14"/>
        <end position="39"/>
    </location>
</feature>
<dbReference type="GeneID" id="96156346"/>
<gene>
    <name evidence="2" type="ORF">FGF80_10145</name>
</gene>
<reference evidence="3" key="1">
    <citation type="submission" date="2019-05" db="EMBL/GenBank/DDBJ databases">
        <title>Complete Genome Sequence and Methylation Pattern of the Halophilic Archaeon Natrinema pallidum BOL6-1.</title>
        <authorList>
            <person name="DasSarma P."/>
            <person name="DasSarma B.P."/>
            <person name="DasSarma S.L."/>
            <person name="Martinez F.L."/>
            <person name="Guzman D."/>
            <person name="Roberts R.J."/>
            <person name="DasSarma S."/>
        </authorList>
    </citation>
    <scope>NUCLEOTIDE SEQUENCE [LARGE SCALE GENOMIC DNA]</scope>
    <source>
        <strain evidence="3">BOL6-1</strain>
    </source>
</reference>